<dbReference type="AlphaFoldDB" id="G5GMC2"/>
<keyword evidence="2" id="KW-1185">Reference proteome</keyword>
<dbReference type="HOGENOM" id="CLU_1160435_0_0_9"/>
<dbReference type="EMBL" id="ACZM01000003">
    <property type="protein sequence ID" value="EHG22367.1"/>
    <property type="molecule type" value="Genomic_DNA"/>
</dbReference>
<dbReference type="Proteomes" id="UP000004129">
    <property type="component" value="Unassembled WGS sequence"/>
</dbReference>
<evidence type="ECO:0000313" key="1">
    <source>
        <dbReference type="EMBL" id="EHG22367.1"/>
    </source>
</evidence>
<comment type="caution">
    <text evidence="1">The sequence shown here is derived from an EMBL/GenBank/DDBJ whole genome shotgun (WGS) entry which is preliminary data.</text>
</comment>
<dbReference type="OrthoDB" id="9829048at2"/>
<protein>
    <submittedName>
        <fullName evidence="1">Uncharacterized protein</fullName>
    </submittedName>
</protein>
<dbReference type="RefSeq" id="WP_006691853.1">
    <property type="nucleotide sequence ID" value="NZ_JH376797.1"/>
</dbReference>
<organism evidence="1 2">
    <name type="scientific">Selenomonas infelix ATCC 43532</name>
    <dbReference type="NCBI Taxonomy" id="679201"/>
    <lineage>
        <taxon>Bacteria</taxon>
        <taxon>Bacillati</taxon>
        <taxon>Bacillota</taxon>
        <taxon>Negativicutes</taxon>
        <taxon>Selenomonadales</taxon>
        <taxon>Selenomonadaceae</taxon>
        <taxon>Selenomonas</taxon>
    </lineage>
</organism>
<accession>G5GMC2</accession>
<sequence length="239" mass="27777">MEYIITNETMDLSNNEAYMLMTCLTRRNIVAKMYYGVCCRQSNEKTYSFACIRKLSFFDDFSIRVARLMFLELLEDVGADFIFDKERLDPQEKETLQTVGYPVIEDVVMDVLCDAYDTRTAISHMMFDMRMNGADHQEDQRQAMNHLIELSQTFNGIGHVISYRITPTAPQSARAGYRNALQSFEELHNREMKSYVFGLDSKSDDTPFTLSWLAPIHDVLNQAENELHRRLSNIKDMDV</sequence>
<name>G5GMC2_9FIRM</name>
<evidence type="ECO:0000313" key="2">
    <source>
        <dbReference type="Proteomes" id="UP000004129"/>
    </source>
</evidence>
<reference evidence="1 2" key="1">
    <citation type="submission" date="2011-08" db="EMBL/GenBank/DDBJ databases">
        <title>The Genome Sequence of Selenomonas infelix ATCC 43532.</title>
        <authorList>
            <consortium name="The Broad Institute Genome Sequencing Platform"/>
            <person name="Earl A."/>
            <person name="Ward D."/>
            <person name="Feldgarden M."/>
            <person name="Gevers D."/>
            <person name="Izard J."/>
            <person name="Blanton J.M."/>
            <person name="Baranova O.V."/>
            <person name="Dewhirst F.E."/>
            <person name="Young S.K."/>
            <person name="Zeng Q."/>
            <person name="Gargeya S."/>
            <person name="Fitzgerald M."/>
            <person name="Haas B."/>
            <person name="Abouelleil A."/>
            <person name="Alvarado L."/>
            <person name="Arachchi H.M."/>
            <person name="Berlin A."/>
            <person name="Brown A."/>
            <person name="Chapman S.B."/>
            <person name="Chen Z."/>
            <person name="Dunbar C."/>
            <person name="Freedman E."/>
            <person name="Gearin G."/>
            <person name="Gellesch M."/>
            <person name="Goldberg J."/>
            <person name="Griggs A."/>
            <person name="Gujja S."/>
            <person name="Heiman D."/>
            <person name="Howarth C."/>
            <person name="Larson L."/>
            <person name="Lui A."/>
            <person name="MacDonald P.J.P."/>
            <person name="Montmayeur A."/>
            <person name="Murphy C."/>
            <person name="Neiman D."/>
            <person name="Pearson M."/>
            <person name="Priest M."/>
            <person name="Roberts A."/>
            <person name="Saif S."/>
            <person name="Shea T."/>
            <person name="Shenoy N."/>
            <person name="Sisk P."/>
            <person name="Stolte C."/>
            <person name="Sykes S."/>
            <person name="Wortman J."/>
            <person name="Nusbaum C."/>
            <person name="Birren B."/>
        </authorList>
    </citation>
    <scope>NUCLEOTIDE SEQUENCE [LARGE SCALE GENOMIC DNA]</scope>
    <source>
        <strain evidence="1 2">ATCC 43532</strain>
    </source>
</reference>
<proteinExistence type="predicted"/>
<gene>
    <name evidence="1" type="ORF">HMPREF9334_00403</name>
</gene>